<feature type="region of interest" description="Disordered" evidence="1">
    <location>
        <begin position="715"/>
        <end position="759"/>
    </location>
</feature>
<feature type="region of interest" description="Disordered" evidence="1">
    <location>
        <begin position="348"/>
        <end position="369"/>
    </location>
</feature>
<reference evidence="2 3" key="1">
    <citation type="journal article" date="2016" name="Front. Microbiol.">
        <title>Genome and transcriptome sequences reveal the specific parasitism of the nematophagous Purpureocillium lilacinum 36-1.</title>
        <authorList>
            <person name="Xie J."/>
            <person name="Li S."/>
            <person name="Mo C."/>
            <person name="Xiao X."/>
            <person name="Peng D."/>
            <person name="Wang G."/>
            <person name="Xiao Y."/>
        </authorList>
    </citation>
    <scope>NUCLEOTIDE SEQUENCE [LARGE SCALE GENOMIC DNA]</scope>
    <source>
        <strain evidence="2 3">36-1</strain>
    </source>
</reference>
<feature type="region of interest" description="Disordered" evidence="1">
    <location>
        <begin position="1046"/>
        <end position="1072"/>
    </location>
</feature>
<name>A0A2U3EEL1_PURLI</name>
<organism evidence="2 3">
    <name type="scientific">Purpureocillium lilacinum</name>
    <name type="common">Paecilomyces lilacinus</name>
    <dbReference type="NCBI Taxonomy" id="33203"/>
    <lineage>
        <taxon>Eukaryota</taxon>
        <taxon>Fungi</taxon>
        <taxon>Dikarya</taxon>
        <taxon>Ascomycota</taxon>
        <taxon>Pezizomycotina</taxon>
        <taxon>Sordariomycetes</taxon>
        <taxon>Hypocreomycetidae</taxon>
        <taxon>Hypocreales</taxon>
        <taxon>Ophiocordycipitaceae</taxon>
        <taxon>Purpureocillium</taxon>
    </lineage>
</organism>
<feature type="compositionally biased region" description="Low complexity" evidence="1">
    <location>
        <begin position="1049"/>
        <end position="1067"/>
    </location>
</feature>
<dbReference type="EMBL" id="LCWV01000005">
    <property type="protein sequence ID" value="PWI72893.1"/>
    <property type="molecule type" value="Genomic_DNA"/>
</dbReference>
<accession>A0A2U3EEL1</accession>
<sequence length="1191" mass="128813">MAPTDDGRCGWWAPETHVQVPDSERDGSSSKVLVAGNGPLPAPYFTRSGALAASPAPASVCRRPVERLEPQAVRLPLPQQWCGPLSSSSLIAIAIQNQLLRPDLCSSAAPPLHPFVRSVLIAANGASPPTSCGPVTTGGRRARWGKSLTLLAVSPGPPAQRDPEHHILPPTEACSRSLQFGCAADAESVLCQEDATQTRNHGSQTLADARLALTLSYPGERHGMGSSAAAETPWGDQGEQKVALPIPALAAHPPPCNHHAPSCTTMPHQRPHASSSLALASGRLPSPSPLRYQNSNQPCQGAAQWCAPGPEASNSCIAWHELQPSTSDTHRRLMPKCAALPDGCTSGLGGVQTAKQSPPPPPPAPSTNTDQLQLLSQTSCDFFFCQNCVRPPSNVAHINHCAPRMPTATVSLPTTLHLPSPAHGTVCTSERVRRPQYYALVPFLARRALDWSAASICGPTVASPSSSPSSRTITMPFGLSGVSMGRLSSQSERYQEKRRQQESQQQQQNQHRPTQSVDQVTRVSRLALLKDAASATFKPSKSLSWLPSLMRKAVHPPVMIRSAQELHRVLAPVPPIPAAAASSSMKSDPSSVRDEYRSSGRWLANKPSAAPSVGGLPESDESGQPHQRWLRAERSLYESSISDGSDGLSFRSVSPASAATSISMADQKMQRRAGQQFDEEVSANVLELIQETEQAFEAVGNAINDASSVSRLPDSLHLAAPSPNVPRHHSQGPSAPSAERLQPVPPPPKAAEPKLSAKKSGNALRRAMMEGVGSKLLGQRFKRIVADEMLTPARIEELKKKREQAEAEEEAKLQLACDVSNNEQIDMTDTPEEPFHLERFVTHDDAPAVESPPKSSEVNDRHLNAVTDVETTHLAPPQQGGSSQASAEYTAMTDDMPLDNTSFLMAPSRSPTPGRLTPEPRRLSTIPEIIVDSSPRQSLQESAVATTRHQQRRNSDDDFIYLNGTDISFTNRSFRHGPIACHRPEPTKRDAELEVDESVDWTAFHMAIMGGAGDLASGLYEDEQEDMAEEMAEWFDEFGFETHGQLIPSCDDSSRSSSQSDTSSSPSTVDLDADLPIPVHMEQPNLYHAHSRSDGSIDPTAGPFDAIRFFRSSSLKRWRAMEEPAYWAPSIRRNSGRKPMKRPDPLVVGNEDYGYGDVSETVAEMAPMSCNLENDLGDYLRWGSQHVGDSM</sequence>
<feature type="compositionally biased region" description="Low complexity" evidence="1">
    <location>
        <begin position="502"/>
        <end position="516"/>
    </location>
</feature>
<evidence type="ECO:0000313" key="2">
    <source>
        <dbReference type="EMBL" id="PWI72893.1"/>
    </source>
</evidence>
<feature type="region of interest" description="Disordered" evidence="1">
    <location>
        <begin position="578"/>
        <end position="628"/>
    </location>
</feature>
<protein>
    <submittedName>
        <fullName evidence="2">Uncharacterized protein</fullName>
    </submittedName>
</protein>
<gene>
    <name evidence="2" type="ORF">PCL_09908</name>
</gene>
<feature type="compositionally biased region" description="Low complexity" evidence="1">
    <location>
        <begin position="578"/>
        <end position="590"/>
    </location>
</feature>
<feature type="region of interest" description="Disordered" evidence="1">
    <location>
        <begin position="460"/>
        <end position="519"/>
    </location>
</feature>
<proteinExistence type="predicted"/>
<evidence type="ECO:0000313" key="3">
    <source>
        <dbReference type="Proteomes" id="UP000245956"/>
    </source>
</evidence>
<evidence type="ECO:0000256" key="1">
    <source>
        <dbReference type="SAM" id="MobiDB-lite"/>
    </source>
</evidence>
<dbReference type="Proteomes" id="UP000245956">
    <property type="component" value="Unassembled WGS sequence"/>
</dbReference>
<comment type="caution">
    <text evidence="2">The sequence shown here is derived from an EMBL/GenBank/DDBJ whole genome shotgun (WGS) entry which is preliminary data.</text>
</comment>
<dbReference type="AlphaFoldDB" id="A0A2U3EEL1"/>